<dbReference type="EMBL" id="VYTZ01000003">
    <property type="protein sequence ID" value="KAA9379698.1"/>
    <property type="molecule type" value="Genomic_DNA"/>
</dbReference>
<protein>
    <submittedName>
        <fullName evidence="1">Uncharacterized protein</fullName>
    </submittedName>
</protein>
<name>A0A5J5K7C7_9ACTN</name>
<comment type="caution">
    <text evidence="1">The sequence shown here is derived from an EMBL/GenBank/DDBJ whole genome shotgun (WGS) entry which is preliminary data.</text>
</comment>
<keyword evidence="2" id="KW-1185">Reference proteome</keyword>
<sequence>MAYTETGAEADDATRTVPIAPAELTLDQRRAAVQAEAERLGMRVVDPHVRPAYRPVEVRLRGEEDDVADALDMLVRRGVRLTNPSEMTKVGSSGRIDRWVTVRMDDVANDPSAPPPNRALWEPAYDSVEWEGVLLRFVSEEEQQRRRPDDRERGIVAPYDWTPKAGSLPVPLLDRQGRQIGEVRRAEVRRAETGEVLLLAGVVAESQVRAVMESPRLGSHVRVKAVNPKTNDGLHRMVSPWSLPAVCLCTDGNGVIQLRQPGRRP</sequence>
<evidence type="ECO:0000313" key="2">
    <source>
        <dbReference type="Proteomes" id="UP000327011"/>
    </source>
</evidence>
<dbReference type="AlphaFoldDB" id="A0A5J5K7C7"/>
<reference evidence="1 2" key="1">
    <citation type="submission" date="2019-09" db="EMBL/GenBank/DDBJ databases">
        <title>Screening of Novel Bioactive Compounds from Soil-Associated.</title>
        <authorList>
            <person name="Gong X."/>
        </authorList>
    </citation>
    <scope>NUCLEOTIDE SEQUENCE [LARGE SCALE GENOMIC DNA]</scope>
    <source>
        <strain evidence="1 2">Gxj-6</strain>
    </source>
</reference>
<proteinExistence type="predicted"/>
<accession>A0A5J5K7C7</accession>
<dbReference type="Proteomes" id="UP000327011">
    <property type="component" value="Unassembled WGS sequence"/>
</dbReference>
<gene>
    <name evidence="1" type="ORF">F5972_08590</name>
</gene>
<evidence type="ECO:0000313" key="1">
    <source>
        <dbReference type="EMBL" id="KAA9379698.1"/>
    </source>
</evidence>
<dbReference type="RefSeq" id="WP_150932887.1">
    <property type="nucleotide sequence ID" value="NZ_VYTZ01000003.1"/>
</dbReference>
<organism evidence="1 2">
    <name type="scientific">Microbispora cellulosiformans</name>
    <dbReference type="NCBI Taxonomy" id="2614688"/>
    <lineage>
        <taxon>Bacteria</taxon>
        <taxon>Bacillati</taxon>
        <taxon>Actinomycetota</taxon>
        <taxon>Actinomycetes</taxon>
        <taxon>Streptosporangiales</taxon>
        <taxon>Streptosporangiaceae</taxon>
        <taxon>Microbispora</taxon>
    </lineage>
</organism>